<dbReference type="EMBL" id="BQNB010008653">
    <property type="protein sequence ID" value="GJS52399.1"/>
    <property type="molecule type" value="Genomic_DNA"/>
</dbReference>
<gene>
    <name evidence="1" type="ORF">Tco_0625761</name>
</gene>
<reference evidence="1" key="1">
    <citation type="journal article" date="2022" name="Int. J. Mol. Sci.">
        <title>Draft Genome of Tanacetum Coccineum: Genomic Comparison of Closely Related Tanacetum-Family Plants.</title>
        <authorList>
            <person name="Yamashiro T."/>
            <person name="Shiraishi A."/>
            <person name="Nakayama K."/>
            <person name="Satake H."/>
        </authorList>
    </citation>
    <scope>NUCLEOTIDE SEQUENCE</scope>
</reference>
<evidence type="ECO:0000313" key="1">
    <source>
        <dbReference type="EMBL" id="GJS52399.1"/>
    </source>
</evidence>
<organism evidence="1 2">
    <name type="scientific">Tanacetum coccineum</name>
    <dbReference type="NCBI Taxonomy" id="301880"/>
    <lineage>
        <taxon>Eukaryota</taxon>
        <taxon>Viridiplantae</taxon>
        <taxon>Streptophyta</taxon>
        <taxon>Embryophyta</taxon>
        <taxon>Tracheophyta</taxon>
        <taxon>Spermatophyta</taxon>
        <taxon>Magnoliopsida</taxon>
        <taxon>eudicotyledons</taxon>
        <taxon>Gunneridae</taxon>
        <taxon>Pentapetalae</taxon>
        <taxon>asterids</taxon>
        <taxon>campanulids</taxon>
        <taxon>Asterales</taxon>
        <taxon>Asteraceae</taxon>
        <taxon>Asteroideae</taxon>
        <taxon>Anthemideae</taxon>
        <taxon>Anthemidinae</taxon>
        <taxon>Tanacetum</taxon>
    </lineage>
</organism>
<proteinExistence type="predicted"/>
<evidence type="ECO:0000313" key="2">
    <source>
        <dbReference type="Proteomes" id="UP001151760"/>
    </source>
</evidence>
<name>A0ABQ4WHQ7_9ASTR</name>
<dbReference type="Proteomes" id="UP001151760">
    <property type="component" value="Unassembled WGS sequence"/>
</dbReference>
<protein>
    <submittedName>
        <fullName evidence="1">Uncharacterized protein</fullName>
    </submittedName>
</protein>
<comment type="caution">
    <text evidence="1">The sequence shown here is derived from an EMBL/GenBank/DDBJ whole genome shotgun (WGS) entry which is preliminary data.</text>
</comment>
<accession>A0ABQ4WHQ7</accession>
<keyword evidence="2" id="KW-1185">Reference proteome</keyword>
<reference evidence="1" key="2">
    <citation type="submission" date="2022-01" db="EMBL/GenBank/DDBJ databases">
        <authorList>
            <person name="Yamashiro T."/>
            <person name="Shiraishi A."/>
            <person name="Satake H."/>
            <person name="Nakayama K."/>
        </authorList>
    </citation>
    <scope>NUCLEOTIDE SEQUENCE</scope>
</reference>
<sequence length="164" mass="18914">MVLGYKTGLESVEEKLKVYKANESIYLQDIKGLKFKINIGEITIREFKKKLEIAQKKDDIQLNVDKFEHAYKSLNKLIECQIVDKCKKGLGYENYNAVPPPYTRNFMPPTPGLSFTGLDEFVNEPVVENCKAMSSEKEPKVVRKYDDALIIKEWVLDDEEEDVS</sequence>